<dbReference type="SUPFAM" id="SSF48498">
    <property type="entry name" value="Tetracyclin repressor-like, C-terminal domain"/>
    <property type="match status" value="1"/>
</dbReference>
<keyword evidence="1" id="KW-0805">Transcription regulation</keyword>
<dbReference type="InterPro" id="IPR009057">
    <property type="entry name" value="Homeodomain-like_sf"/>
</dbReference>
<evidence type="ECO:0000256" key="2">
    <source>
        <dbReference type="ARBA" id="ARBA00023125"/>
    </source>
</evidence>
<dbReference type="Pfam" id="PF00440">
    <property type="entry name" value="TetR_N"/>
    <property type="match status" value="1"/>
</dbReference>
<evidence type="ECO:0000259" key="5">
    <source>
        <dbReference type="PROSITE" id="PS50977"/>
    </source>
</evidence>
<name>A0ABN1B1V2_9SPHN</name>
<proteinExistence type="predicted"/>
<dbReference type="Gene3D" id="1.10.357.10">
    <property type="entry name" value="Tetracycline Repressor, domain 2"/>
    <property type="match status" value="1"/>
</dbReference>
<dbReference type="InterPro" id="IPR001647">
    <property type="entry name" value="HTH_TetR"/>
</dbReference>
<evidence type="ECO:0000256" key="4">
    <source>
        <dbReference type="PROSITE-ProRule" id="PRU00335"/>
    </source>
</evidence>
<sequence length="202" mass="22543">MPRPTSQSRADLVDNALTAFWNIGFHAISMRDMVRETGVSRGSIYSEFKGKRELFHACLARYQEVAVTPRFGQVEAEGARLLDIKQFLDDGIASQESLDPPMPGCLVVNTLAQIDPADEETKRYLEYHTDRLTNGFQAVFERENAVTGALSDQEVTALAEFTTTSVLGLWSNCRKITDADEMRRYVDMLMNLIGAKLGAECP</sequence>
<evidence type="ECO:0000256" key="1">
    <source>
        <dbReference type="ARBA" id="ARBA00023015"/>
    </source>
</evidence>
<accession>A0ABN1B1V2</accession>
<keyword evidence="7" id="KW-1185">Reference proteome</keyword>
<organism evidence="6 7">
    <name type="scientific">Parasphingorhabdus litoris</name>
    <dbReference type="NCBI Taxonomy" id="394733"/>
    <lineage>
        <taxon>Bacteria</taxon>
        <taxon>Pseudomonadati</taxon>
        <taxon>Pseudomonadota</taxon>
        <taxon>Alphaproteobacteria</taxon>
        <taxon>Sphingomonadales</taxon>
        <taxon>Sphingomonadaceae</taxon>
        <taxon>Parasphingorhabdus</taxon>
    </lineage>
</organism>
<dbReference type="SUPFAM" id="SSF46689">
    <property type="entry name" value="Homeodomain-like"/>
    <property type="match status" value="1"/>
</dbReference>
<evidence type="ECO:0000256" key="3">
    <source>
        <dbReference type="ARBA" id="ARBA00023163"/>
    </source>
</evidence>
<evidence type="ECO:0000313" key="7">
    <source>
        <dbReference type="Proteomes" id="UP001500713"/>
    </source>
</evidence>
<keyword evidence="2 4" id="KW-0238">DNA-binding</keyword>
<reference evidence="6 7" key="1">
    <citation type="journal article" date="2019" name="Int. J. Syst. Evol. Microbiol.">
        <title>The Global Catalogue of Microorganisms (GCM) 10K type strain sequencing project: providing services to taxonomists for standard genome sequencing and annotation.</title>
        <authorList>
            <consortium name="The Broad Institute Genomics Platform"/>
            <consortium name="The Broad Institute Genome Sequencing Center for Infectious Disease"/>
            <person name="Wu L."/>
            <person name="Ma J."/>
        </authorList>
    </citation>
    <scope>NUCLEOTIDE SEQUENCE [LARGE SCALE GENOMIC DNA]</scope>
    <source>
        <strain evidence="6 7">JCM 14162</strain>
    </source>
</reference>
<dbReference type="PANTHER" id="PTHR47506">
    <property type="entry name" value="TRANSCRIPTIONAL REGULATORY PROTEIN"/>
    <property type="match status" value="1"/>
</dbReference>
<dbReference type="InterPro" id="IPR036271">
    <property type="entry name" value="Tet_transcr_reg_TetR-rel_C_sf"/>
</dbReference>
<dbReference type="PROSITE" id="PS50977">
    <property type="entry name" value="HTH_TETR_2"/>
    <property type="match status" value="1"/>
</dbReference>
<dbReference type="EMBL" id="BAAAEM010000003">
    <property type="protein sequence ID" value="GAA0488117.1"/>
    <property type="molecule type" value="Genomic_DNA"/>
</dbReference>
<comment type="caution">
    <text evidence="6">The sequence shown here is derived from an EMBL/GenBank/DDBJ whole genome shotgun (WGS) entry which is preliminary data.</text>
</comment>
<gene>
    <name evidence="6" type="ORF">GCM10009096_33850</name>
</gene>
<dbReference type="PANTHER" id="PTHR47506:SF8">
    <property type="entry name" value="REPRESSOR OF PUTATIVE XENOBIOTIC REDUCTASE TETR FAMILY-RELATED"/>
    <property type="match status" value="1"/>
</dbReference>
<dbReference type="Proteomes" id="UP001500713">
    <property type="component" value="Unassembled WGS sequence"/>
</dbReference>
<dbReference type="Gene3D" id="1.10.10.60">
    <property type="entry name" value="Homeodomain-like"/>
    <property type="match status" value="1"/>
</dbReference>
<feature type="domain" description="HTH tetR-type" evidence="5">
    <location>
        <begin position="6"/>
        <end position="66"/>
    </location>
</feature>
<protein>
    <submittedName>
        <fullName evidence="6">TetR/AcrR family transcriptional regulator</fullName>
    </submittedName>
</protein>
<keyword evidence="3" id="KW-0804">Transcription</keyword>
<evidence type="ECO:0000313" key="6">
    <source>
        <dbReference type="EMBL" id="GAA0488117.1"/>
    </source>
</evidence>
<feature type="DNA-binding region" description="H-T-H motif" evidence="4">
    <location>
        <begin position="29"/>
        <end position="48"/>
    </location>
</feature>